<evidence type="ECO:0000313" key="1">
    <source>
        <dbReference type="EMBL" id="GEC08178.1"/>
    </source>
</evidence>
<proteinExistence type="predicted"/>
<dbReference type="EMBL" id="BJND01000047">
    <property type="protein sequence ID" value="GEC08178.1"/>
    <property type="molecule type" value="Genomic_DNA"/>
</dbReference>
<gene>
    <name evidence="1" type="ORF">SSP24_58330</name>
</gene>
<reference evidence="1 2" key="1">
    <citation type="submission" date="2019-06" db="EMBL/GenBank/DDBJ databases">
        <title>Whole genome shotgun sequence of Streptomyces spinoverrucosus NBRC 14228.</title>
        <authorList>
            <person name="Hosoyama A."/>
            <person name="Uohara A."/>
            <person name="Ohji S."/>
            <person name="Ichikawa N."/>
        </authorList>
    </citation>
    <scope>NUCLEOTIDE SEQUENCE [LARGE SCALE GENOMIC DNA]</scope>
    <source>
        <strain evidence="1 2">NBRC 14228</strain>
    </source>
</reference>
<sequence length="467" mass="51299">MESDSDRPMLLRDLWQRLPSKTRSEFLRRVAEGDWWTLRVGETGAGRWEAMRPLVFAEAGYYRFAELAAGVLRCALLSCRRRADTAGELYRALNDDRDFRLLEPSQRLSASTLLRMARPDALLVGGTPWFIELNIGPNIYGVPDLEQRGAAFARCWPDGRLTEPPSTLHARAAALADAAPASRGARRRALIPAWQATSGIAARLGSICALHRYLQPAAEAAKAAGLDARVADLSQVRGDAGGLWVGGDHIDVVFNQFSSLVVADSRSLDALRDAALSGTVQLFIPEASCLVSAKQVLAWMHEDLELFDPAERRLILGHVPWTAWLGPQQSPRRRQHLLNQAVRHQAHLVAKPSCGHGGAGFVAGHQVDDEQWLELLTNQSSEHTVVLQRRLVPDSTWMPFRRSDGVCKEARVPFVVSPFLLNRRAAGAHVRHPGPETDQHIAPVNAAAGAVSNTILLLPHGEPLSKR</sequence>
<organism evidence="1 2">
    <name type="scientific">Streptomyces spinoverrucosus</name>
    <dbReference type="NCBI Taxonomy" id="284043"/>
    <lineage>
        <taxon>Bacteria</taxon>
        <taxon>Bacillati</taxon>
        <taxon>Actinomycetota</taxon>
        <taxon>Actinomycetes</taxon>
        <taxon>Kitasatosporales</taxon>
        <taxon>Streptomycetaceae</taxon>
        <taxon>Streptomyces</taxon>
    </lineage>
</organism>
<protein>
    <recommendedName>
        <fullName evidence="3">Glutathionylspermidine synthase pre-ATP-grasp-like domain-containing protein</fullName>
    </recommendedName>
</protein>
<accession>A0A4Y3VPP5</accession>
<evidence type="ECO:0008006" key="3">
    <source>
        <dbReference type="Google" id="ProtNLM"/>
    </source>
</evidence>
<dbReference type="SUPFAM" id="SSF56059">
    <property type="entry name" value="Glutathione synthetase ATP-binding domain-like"/>
    <property type="match status" value="1"/>
</dbReference>
<comment type="caution">
    <text evidence="1">The sequence shown here is derived from an EMBL/GenBank/DDBJ whole genome shotgun (WGS) entry which is preliminary data.</text>
</comment>
<evidence type="ECO:0000313" key="2">
    <source>
        <dbReference type="Proteomes" id="UP000317881"/>
    </source>
</evidence>
<keyword evidence="2" id="KW-1185">Reference proteome</keyword>
<dbReference type="Proteomes" id="UP000317881">
    <property type="component" value="Unassembled WGS sequence"/>
</dbReference>
<name>A0A4Y3VPP5_9ACTN</name>
<dbReference type="AlphaFoldDB" id="A0A4Y3VPP5"/>